<sequence>MRRISIRKKGSGTRLKRRELKNLCCRDLAHLRQELVHAKERLRHRQTILQQCFSHALAEI</sequence>
<accession>D6U709</accession>
<organism evidence="1 2">
    <name type="scientific">Ktedonobacter racemifer DSM 44963</name>
    <dbReference type="NCBI Taxonomy" id="485913"/>
    <lineage>
        <taxon>Bacteria</taxon>
        <taxon>Bacillati</taxon>
        <taxon>Chloroflexota</taxon>
        <taxon>Ktedonobacteria</taxon>
        <taxon>Ktedonobacterales</taxon>
        <taxon>Ktedonobacteraceae</taxon>
        <taxon>Ktedonobacter</taxon>
    </lineage>
</organism>
<dbReference type="InParanoid" id="D6U709"/>
<reference evidence="1 2" key="1">
    <citation type="journal article" date="2011" name="Stand. Genomic Sci.">
        <title>Non-contiguous finished genome sequence and contextual data of the filamentous soil bacterium Ktedonobacter racemifer type strain (SOSP1-21).</title>
        <authorList>
            <person name="Chang Y.J."/>
            <person name="Land M."/>
            <person name="Hauser L."/>
            <person name="Chertkov O."/>
            <person name="Del Rio T.G."/>
            <person name="Nolan M."/>
            <person name="Copeland A."/>
            <person name="Tice H."/>
            <person name="Cheng J.F."/>
            <person name="Lucas S."/>
            <person name="Han C."/>
            <person name="Goodwin L."/>
            <person name="Pitluck S."/>
            <person name="Ivanova N."/>
            <person name="Ovchinikova G."/>
            <person name="Pati A."/>
            <person name="Chen A."/>
            <person name="Palaniappan K."/>
            <person name="Mavromatis K."/>
            <person name="Liolios K."/>
            <person name="Brettin T."/>
            <person name="Fiebig A."/>
            <person name="Rohde M."/>
            <person name="Abt B."/>
            <person name="Goker M."/>
            <person name="Detter J.C."/>
            <person name="Woyke T."/>
            <person name="Bristow J."/>
            <person name="Eisen J.A."/>
            <person name="Markowitz V."/>
            <person name="Hugenholtz P."/>
            <person name="Kyrpides N.C."/>
            <person name="Klenk H.P."/>
            <person name="Lapidus A."/>
        </authorList>
    </citation>
    <scope>NUCLEOTIDE SEQUENCE [LARGE SCALE GENOMIC DNA]</scope>
    <source>
        <strain evidence="2">DSM 44963</strain>
    </source>
</reference>
<keyword evidence="2" id="KW-1185">Reference proteome</keyword>
<comment type="caution">
    <text evidence="1">The sequence shown here is derived from an EMBL/GenBank/DDBJ whole genome shotgun (WGS) entry which is preliminary data.</text>
</comment>
<name>D6U709_KTERA</name>
<evidence type="ECO:0000313" key="2">
    <source>
        <dbReference type="Proteomes" id="UP000004508"/>
    </source>
</evidence>
<protein>
    <submittedName>
        <fullName evidence="1">Uncharacterized protein</fullName>
    </submittedName>
</protein>
<proteinExistence type="predicted"/>
<evidence type="ECO:0000313" key="1">
    <source>
        <dbReference type="EMBL" id="EFH79670.1"/>
    </source>
</evidence>
<gene>
    <name evidence="1" type="ORF">Krac_0153</name>
</gene>
<dbReference type="EMBL" id="ADVG01000005">
    <property type="protein sequence ID" value="EFH79670.1"/>
    <property type="molecule type" value="Genomic_DNA"/>
</dbReference>
<dbReference type="AlphaFoldDB" id="D6U709"/>
<dbReference type="Proteomes" id="UP000004508">
    <property type="component" value="Unassembled WGS sequence"/>
</dbReference>